<comment type="caution">
    <text evidence="6">The sequence shown here is derived from an EMBL/GenBank/DDBJ whole genome shotgun (WGS) entry which is preliminary data.</text>
</comment>
<dbReference type="AlphaFoldDB" id="A0A4R7BXJ2"/>
<dbReference type="InterPro" id="IPR027417">
    <property type="entry name" value="P-loop_NTPase"/>
</dbReference>
<dbReference type="GO" id="GO:0016887">
    <property type="term" value="F:ATP hydrolysis activity"/>
    <property type="evidence" value="ECO:0007669"/>
    <property type="project" value="InterPro"/>
</dbReference>
<dbReference type="PANTHER" id="PTHR42788">
    <property type="entry name" value="TAURINE IMPORT ATP-BINDING PROTEIN-RELATED"/>
    <property type="match status" value="1"/>
</dbReference>
<keyword evidence="2" id="KW-0813">Transport</keyword>
<dbReference type="PROSITE" id="PS50893">
    <property type="entry name" value="ABC_TRANSPORTER_2"/>
    <property type="match status" value="1"/>
</dbReference>
<dbReference type="InterPro" id="IPR017871">
    <property type="entry name" value="ABC_transporter-like_CS"/>
</dbReference>
<sequence length="263" mass="28718">MAFVELRDVGKWYAALSGRRSIAVQHFSLTLDRGDFLCLLGPSGCGKTTILSMLAGFEAPSEGQILLDGQAVRAPSRDRGVVFQGDDSLYPWLTAVQNIEFGLRVGGVPAKERRATALDYLDLVGLNGQAEKFPAELSGGMKQRIQIARALANKPKMLLMDEPFGALDAQTRSIMQRELRRIWDATGTTIVFITHDIDEAILLSTRVGVMTAGPGGTLKSVIPIEMTGDRERADPAYGRYYQQVHSDIRDEVAKASSYGRKAA</sequence>
<keyword evidence="3" id="KW-0547">Nucleotide-binding</keyword>
<dbReference type="InterPro" id="IPR003439">
    <property type="entry name" value="ABC_transporter-like_ATP-bd"/>
</dbReference>
<dbReference type="Gene3D" id="3.40.50.300">
    <property type="entry name" value="P-loop containing nucleotide triphosphate hydrolases"/>
    <property type="match status" value="1"/>
</dbReference>
<feature type="domain" description="ABC transporter" evidence="5">
    <location>
        <begin position="4"/>
        <end position="237"/>
    </location>
</feature>
<reference evidence="6 7" key="1">
    <citation type="submission" date="2019-03" db="EMBL/GenBank/DDBJ databases">
        <title>Genomic Encyclopedia of Type Strains, Phase IV (KMG-IV): sequencing the most valuable type-strain genomes for metagenomic binning, comparative biology and taxonomic classification.</title>
        <authorList>
            <person name="Goeker M."/>
        </authorList>
    </citation>
    <scope>NUCLEOTIDE SEQUENCE [LARGE SCALE GENOMIC DNA]</scope>
    <source>
        <strain evidence="6 7">DSM 25903</strain>
    </source>
</reference>
<dbReference type="EMBL" id="SNZR01000014">
    <property type="protein sequence ID" value="TDR88917.1"/>
    <property type="molecule type" value="Genomic_DNA"/>
</dbReference>
<keyword evidence="4 6" id="KW-0067">ATP-binding</keyword>
<name>A0A4R7BXJ2_9HYPH</name>
<dbReference type="Pfam" id="PF00005">
    <property type="entry name" value="ABC_tran"/>
    <property type="match status" value="1"/>
</dbReference>
<keyword evidence="7" id="KW-1185">Reference proteome</keyword>
<gene>
    <name evidence="6" type="ORF">EV668_3402</name>
</gene>
<dbReference type="InterPro" id="IPR003593">
    <property type="entry name" value="AAA+_ATPase"/>
</dbReference>
<evidence type="ECO:0000256" key="4">
    <source>
        <dbReference type="ARBA" id="ARBA00022840"/>
    </source>
</evidence>
<dbReference type="CDD" id="cd03293">
    <property type="entry name" value="ABC_NrtD_SsuB_transporters"/>
    <property type="match status" value="1"/>
</dbReference>
<dbReference type="SUPFAM" id="SSF52540">
    <property type="entry name" value="P-loop containing nucleoside triphosphate hydrolases"/>
    <property type="match status" value="1"/>
</dbReference>
<evidence type="ECO:0000313" key="6">
    <source>
        <dbReference type="EMBL" id="TDR88917.1"/>
    </source>
</evidence>
<dbReference type="GO" id="GO:0005524">
    <property type="term" value="F:ATP binding"/>
    <property type="evidence" value="ECO:0007669"/>
    <property type="project" value="UniProtKB-KW"/>
</dbReference>
<dbReference type="InterPro" id="IPR050166">
    <property type="entry name" value="ABC_transporter_ATP-bind"/>
</dbReference>
<comment type="similarity">
    <text evidence="1">Belongs to the ABC transporter superfamily.</text>
</comment>
<proteinExistence type="inferred from homology"/>
<accession>A0A4R7BXJ2</accession>
<dbReference type="PANTHER" id="PTHR42788:SF13">
    <property type="entry name" value="ALIPHATIC SULFONATES IMPORT ATP-BINDING PROTEIN SSUB"/>
    <property type="match status" value="1"/>
</dbReference>
<evidence type="ECO:0000259" key="5">
    <source>
        <dbReference type="PROSITE" id="PS50893"/>
    </source>
</evidence>
<dbReference type="RefSeq" id="WP_166652521.1">
    <property type="nucleotide sequence ID" value="NZ_SNZR01000014.1"/>
</dbReference>
<evidence type="ECO:0000256" key="2">
    <source>
        <dbReference type="ARBA" id="ARBA00022448"/>
    </source>
</evidence>
<evidence type="ECO:0000256" key="1">
    <source>
        <dbReference type="ARBA" id="ARBA00005417"/>
    </source>
</evidence>
<organism evidence="6 7">
    <name type="scientific">Enterovirga rhinocerotis</name>
    <dbReference type="NCBI Taxonomy" id="1339210"/>
    <lineage>
        <taxon>Bacteria</taxon>
        <taxon>Pseudomonadati</taxon>
        <taxon>Pseudomonadota</taxon>
        <taxon>Alphaproteobacteria</taxon>
        <taxon>Hyphomicrobiales</taxon>
        <taxon>Methylobacteriaceae</taxon>
        <taxon>Enterovirga</taxon>
    </lineage>
</organism>
<dbReference type="Proteomes" id="UP000295122">
    <property type="component" value="Unassembled WGS sequence"/>
</dbReference>
<dbReference type="SMART" id="SM00382">
    <property type="entry name" value="AAA"/>
    <property type="match status" value="1"/>
</dbReference>
<protein>
    <submittedName>
        <fullName evidence="6">NitT/TauT family transport system ATP-binding protein</fullName>
    </submittedName>
</protein>
<evidence type="ECO:0000313" key="7">
    <source>
        <dbReference type="Proteomes" id="UP000295122"/>
    </source>
</evidence>
<evidence type="ECO:0000256" key="3">
    <source>
        <dbReference type="ARBA" id="ARBA00022741"/>
    </source>
</evidence>
<dbReference type="PROSITE" id="PS00211">
    <property type="entry name" value="ABC_TRANSPORTER_1"/>
    <property type="match status" value="1"/>
</dbReference>